<dbReference type="RefSeq" id="WP_243753824.1">
    <property type="nucleotide sequence ID" value="NZ_SNXZ01000001.1"/>
</dbReference>
<evidence type="ECO:0000259" key="2">
    <source>
        <dbReference type="Pfam" id="PF10756"/>
    </source>
</evidence>
<evidence type="ECO:0000313" key="4">
    <source>
        <dbReference type="Proteomes" id="UP000295444"/>
    </source>
</evidence>
<accession>A0A4R6SMD5</accession>
<dbReference type="EMBL" id="SNXZ01000001">
    <property type="protein sequence ID" value="TDQ05147.1"/>
    <property type="molecule type" value="Genomic_DNA"/>
</dbReference>
<evidence type="ECO:0000256" key="1">
    <source>
        <dbReference type="SAM" id="Phobius"/>
    </source>
</evidence>
<sequence length="140" mass="14912">MTNPREPAAWAPAAALVALGWFLAVVAAAIAILGPDPMGKLLLGIAAVVLAFVSLFGTIARPRLRADATGVEVRGLRGSVRWSWAEVNVRLTKTRRLGREVHLVELDAENAAQPGLILLGKLDLGEDPQDVAYTLLALRT</sequence>
<gene>
    <name evidence="3" type="ORF">EV186_1011113</name>
</gene>
<comment type="caution">
    <text evidence="3">The sequence shown here is derived from an EMBL/GenBank/DDBJ whole genome shotgun (WGS) entry which is preliminary data.</text>
</comment>
<proteinExistence type="predicted"/>
<dbReference type="InterPro" id="IPR019692">
    <property type="entry name" value="CFP-6_PH"/>
</dbReference>
<feature type="transmembrane region" description="Helical" evidence="1">
    <location>
        <begin position="12"/>
        <end position="35"/>
    </location>
</feature>
<dbReference type="Pfam" id="PF10756">
    <property type="entry name" value="bPH_6"/>
    <property type="match status" value="1"/>
</dbReference>
<dbReference type="AlphaFoldDB" id="A0A4R6SMD5"/>
<keyword evidence="1" id="KW-0812">Transmembrane</keyword>
<organism evidence="3 4">
    <name type="scientific">Labedaea rhizosphaerae</name>
    <dbReference type="NCBI Taxonomy" id="598644"/>
    <lineage>
        <taxon>Bacteria</taxon>
        <taxon>Bacillati</taxon>
        <taxon>Actinomycetota</taxon>
        <taxon>Actinomycetes</taxon>
        <taxon>Pseudonocardiales</taxon>
        <taxon>Pseudonocardiaceae</taxon>
        <taxon>Labedaea</taxon>
    </lineage>
</organism>
<evidence type="ECO:0000313" key="3">
    <source>
        <dbReference type="EMBL" id="TDQ05147.1"/>
    </source>
</evidence>
<name>A0A4R6SMD5_LABRH</name>
<reference evidence="3 4" key="1">
    <citation type="submission" date="2019-03" db="EMBL/GenBank/DDBJ databases">
        <title>Genomic Encyclopedia of Type Strains, Phase IV (KMG-IV): sequencing the most valuable type-strain genomes for metagenomic binning, comparative biology and taxonomic classification.</title>
        <authorList>
            <person name="Goeker M."/>
        </authorList>
    </citation>
    <scope>NUCLEOTIDE SEQUENCE [LARGE SCALE GENOMIC DNA]</scope>
    <source>
        <strain evidence="3 4">DSM 45361</strain>
    </source>
</reference>
<feature type="domain" description="Low molecular weight protein antigen 6 PH" evidence="2">
    <location>
        <begin position="61"/>
        <end position="139"/>
    </location>
</feature>
<keyword evidence="4" id="KW-1185">Reference proteome</keyword>
<keyword evidence="1" id="KW-0472">Membrane</keyword>
<protein>
    <submittedName>
        <fullName evidence="3">PH (Pleckstrin Homology) domain-containing protein</fullName>
    </submittedName>
</protein>
<keyword evidence="1" id="KW-1133">Transmembrane helix</keyword>
<feature type="transmembrane region" description="Helical" evidence="1">
    <location>
        <begin position="41"/>
        <end position="60"/>
    </location>
</feature>
<dbReference type="Proteomes" id="UP000295444">
    <property type="component" value="Unassembled WGS sequence"/>
</dbReference>